<keyword evidence="1 5" id="KW-0479">Metal-binding</keyword>
<dbReference type="Gene3D" id="6.10.250.3220">
    <property type="match status" value="1"/>
</dbReference>
<dbReference type="OrthoDB" id="410307at2759"/>
<dbReference type="PANTHER" id="PTHR46156:SF1">
    <property type="entry name" value="ZINC FINGER CCCH DOMAIN-CONTAINING PROTEIN 3"/>
    <property type="match status" value="1"/>
</dbReference>
<dbReference type="InterPro" id="IPR041367">
    <property type="entry name" value="Znf-CCCH_4"/>
</dbReference>
<dbReference type="AlphaFoldDB" id="A0A9P4M4I5"/>
<keyword evidence="4 5" id="KW-0862">Zinc</keyword>
<dbReference type="InterPro" id="IPR036855">
    <property type="entry name" value="Znf_CCCH_sf"/>
</dbReference>
<evidence type="ECO:0000256" key="3">
    <source>
        <dbReference type="ARBA" id="ARBA00022771"/>
    </source>
</evidence>
<dbReference type="EMBL" id="ML978129">
    <property type="protein sequence ID" value="KAF2096928.1"/>
    <property type="molecule type" value="Genomic_DNA"/>
</dbReference>
<feature type="zinc finger region" description="C3H1-type" evidence="5">
    <location>
        <begin position="297"/>
        <end position="323"/>
    </location>
</feature>
<dbReference type="SUPFAM" id="SSF90229">
    <property type="entry name" value="CCCH zinc finger"/>
    <property type="match status" value="3"/>
</dbReference>
<dbReference type="PANTHER" id="PTHR46156">
    <property type="entry name" value="CCCH ZINGC FINGER"/>
    <property type="match status" value="1"/>
</dbReference>
<feature type="zinc finger region" description="C3H1-type" evidence="5">
    <location>
        <begin position="268"/>
        <end position="296"/>
    </location>
</feature>
<dbReference type="GO" id="GO:0005634">
    <property type="term" value="C:nucleus"/>
    <property type="evidence" value="ECO:0007669"/>
    <property type="project" value="TreeGrafter"/>
</dbReference>
<gene>
    <name evidence="8" type="ORF">NA57DRAFT_78517</name>
</gene>
<feature type="domain" description="C3H1-type" evidence="7">
    <location>
        <begin position="241"/>
        <end position="267"/>
    </location>
</feature>
<proteinExistence type="predicted"/>
<feature type="compositionally biased region" description="Acidic residues" evidence="6">
    <location>
        <begin position="398"/>
        <end position="414"/>
    </location>
</feature>
<dbReference type="PROSITE" id="PS50103">
    <property type="entry name" value="ZF_C3H1"/>
    <property type="match status" value="4"/>
</dbReference>
<dbReference type="InterPro" id="IPR000571">
    <property type="entry name" value="Znf_CCCH"/>
</dbReference>
<keyword evidence="2" id="KW-0677">Repeat</keyword>
<dbReference type="SMART" id="SM00356">
    <property type="entry name" value="ZnF_C3H1"/>
    <property type="match status" value="4"/>
</dbReference>
<dbReference type="Proteomes" id="UP000799772">
    <property type="component" value="Unassembled WGS sequence"/>
</dbReference>
<evidence type="ECO:0000256" key="4">
    <source>
        <dbReference type="ARBA" id="ARBA00022833"/>
    </source>
</evidence>
<evidence type="ECO:0000256" key="2">
    <source>
        <dbReference type="ARBA" id="ARBA00022737"/>
    </source>
</evidence>
<feature type="region of interest" description="Disordered" evidence="6">
    <location>
        <begin position="66"/>
        <end position="92"/>
    </location>
</feature>
<feature type="domain" description="C3H1-type" evidence="7">
    <location>
        <begin position="324"/>
        <end position="352"/>
    </location>
</feature>
<feature type="region of interest" description="Disordered" evidence="6">
    <location>
        <begin position="16"/>
        <end position="40"/>
    </location>
</feature>
<keyword evidence="9" id="KW-1185">Reference proteome</keyword>
<evidence type="ECO:0000256" key="5">
    <source>
        <dbReference type="PROSITE-ProRule" id="PRU00723"/>
    </source>
</evidence>
<comment type="caution">
    <text evidence="8">The sequence shown here is derived from an EMBL/GenBank/DDBJ whole genome shotgun (WGS) entry which is preliminary data.</text>
</comment>
<dbReference type="FunFam" id="4.10.1000.10:FF:000035">
    <property type="entry name" value="CCCH zinc finger protein, variant"/>
    <property type="match status" value="1"/>
</dbReference>
<evidence type="ECO:0000259" key="7">
    <source>
        <dbReference type="PROSITE" id="PS50103"/>
    </source>
</evidence>
<dbReference type="FunFam" id="4.10.1000.10:FF:000022">
    <property type="entry name" value="Zinc finger CCCH domain-containing protein 7"/>
    <property type="match status" value="1"/>
</dbReference>
<organism evidence="8 9">
    <name type="scientific">Rhizodiscina lignyota</name>
    <dbReference type="NCBI Taxonomy" id="1504668"/>
    <lineage>
        <taxon>Eukaryota</taxon>
        <taxon>Fungi</taxon>
        <taxon>Dikarya</taxon>
        <taxon>Ascomycota</taxon>
        <taxon>Pezizomycotina</taxon>
        <taxon>Dothideomycetes</taxon>
        <taxon>Pleosporomycetidae</taxon>
        <taxon>Aulographales</taxon>
        <taxon>Rhizodiscinaceae</taxon>
        <taxon>Rhizodiscina</taxon>
    </lineage>
</organism>
<evidence type="ECO:0000313" key="8">
    <source>
        <dbReference type="EMBL" id="KAF2096928.1"/>
    </source>
</evidence>
<accession>A0A9P4M4I5</accession>
<sequence>MSEDEDLKRRIASLAGRINQDKRRESGQQPSYGYHGNWAPQRGTPYGIRRAGRGHYHQPSFRNRTLVLKNGDSGNDPELATDPSETDNLGETEPSWVTKHDRHLQLINTEVYDKITQQRTKDMQETRTARKKADDAKELASLGDHFANTAGDLGNQREQRQEININGVRFRVQDGGSKLIRASGPSSALSLNISADCLDDPNSIRLVPRGHTIAGVTFYRSKNGNLYRSGLVKAETKKPKAKSTELCPVFTTTGSCLNGPNCRFTHDPNKVAICKDFLAKGSCPHGDNCDLSHDPTPNRVPACIHFLRGNCTNDDCRYAHVKVNPGAPVCRQFATLGYCEKGVACDERHVKECPDYANKGACHKKSCQLPHVDRAGQLRKAASAQVSEGNDDRTSDPSSDEEDISEDIDSDEDILIQGVDGAGQDLAGNADYIPL</sequence>
<feature type="domain" description="C3H1-type" evidence="7">
    <location>
        <begin position="297"/>
        <end position="323"/>
    </location>
</feature>
<feature type="zinc finger region" description="C3H1-type" evidence="5">
    <location>
        <begin position="241"/>
        <end position="267"/>
    </location>
</feature>
<keyword evidence="3 5" id="KW-0863">Zinc-finger</keyword>
<name>A0A9P4M4I5_9PEZI</name>
<evidence type="ECO:0000256" key="1">
    <source>
        <dbReference type="ARBA" id="ARBA00022723"/>
    </source>
</evidence>
<evidence type="ECO:0000256" key="6">
    <source>
        <dbReference type="SAM" id="MobiDB-lite"/>
    </source>
</evidence>
<dbReference type="GO" id="GO:0008270">
    <property type="term" value="F:zinc ion binding"/>
    <property type="evidence" value="ECO:0007669"/>
    <property type="project" value="UniProtKB-KW"/>
</dbReference>
<dbReference type="Gene3D" id="4.10.1000.10">
    <property type="entry name" value="Zinc finger, CCCH-type"/>
    <property type="match status" value="2"/>
</dbReference>
<protein>
    <recommendedName>
        <fullName evidence="7">C3H1-type domain-containing protein</fullName>
    </recommendedName>
</protein>
<feature type="zinc finger region" description="C3H1-type" evidence="5">
    <location>
        <begin position="324"/>
        <end position="352"/>
    </location>
</feature>
<reference evidence="8" key="1">
    <citation type="journal article" date="2020" name="Stud. Mycol.">
        <title>101 Dothideomycetes genomes: a test case for predicting lifestyles and emergence of pathogens.</title>
        <authorList>
            <person name="Haridas S."/>
            <person name="Albert R."/>
            <person name="Binder M."/>
            <person name="Bloem J."/>
            <person name="Labutti K."/>
            <person name="Salamov A."/>
            <person name="Andreopoulos B."/>
            <person name="Baker S."/>
            <person name="Barry K."/>
            <person name="Bills G."/>
            <person name="Bluhm B."/>
            <person name="Cannon C."/>
            <person name="Castanera R."/>
            <person name="Culley D."/>
            <person name="Daum C."/>
            <person name="Ezra D."/>
            <person name="Gonzalez J."/>
            <person name="Henrissat B."/>
            <person name="Kuo A."/>
            <person name="Liang C."/>
            <person name="Lipzen A."/>
            <person name="Lutzoni F."/>
            <person name="Magnuson J."/>
            <person name="Mondo S."/>
            <person name="Nolan M."/>
            <person name="Ohm R."/>
            <person name="Pangilinan J."/>
            <person name="Park H.-J."/>
            <person name="Ramirez L."/>
            <person name="Alfaro M."/>
            <person name="Sun H."/>
            <person name="Tritt A."/>
            <person name="Yoshinaga Y."/>
            <person name="Zwiers L.-H."/>
            <person name="Turgeon B."/>
            <person name="Goodwin S."/>
            <person name="Spatafora J."/>
            <person name="Crous P."/>
            <person name="Grigoriev I."/>
        </authorList>
    </citation>
    <scope>NUCLEOTIDE SEQUENCE</scope>
    <source>
        <strain evidence="8">CBS 133067</strain>
    </source>
</reference>
<dbReference type="Pfam" id="PF18044">
    <property type="entry name" value="zf-CCCH_4"/>
    <property type="match status" value="1"/>
</dbReference>
<feature type="region of interest" description="Disordered" evidence="6">
    <location>
        <begin position="380"/>
        <end position="435"/>
    </location>
</feature>
<dbReference type="Pfam" id="PF00642">
    <property type="entry name" value="zf-CCCH"/>
    <property type="match status" value="1"/>
</dbReference>
<feature type="domain" description="C3H1-type" evidence="7">
    <location>
        <begin position="268"/>
        <end position="296"/>
    </location>
</feature>
<evidence type="ECO:0000313" key="9">
    <source>
        <dbReference type="Proteomes" id="UP000799772"/>
    </source>
</evidence>